<sequence length="328" mass="37177">MDERMKTDEHKSGEKSNKSYKILESQGYIVGRTLGSGSYARVKCAYAIHKKHKVAIKIINKKKSFDDFLVKFLPREIEAMRILSKHYALIQFYQIIETTSRYFFIMEYAERGDLLTEVKSRGRIPEVQAGRWFVHMYDGVRYMHRRGIVHRDIKCENLVLDGKNVLKLTDFGFAKKIGRAKSGGPLLSETFCGSYAYAAPEILKGVPYNPVMSDIWSMGVVLYTMLVQSRITLPARPEVSSECKTLMLKIFVRVADRVQLRSFLSDHWFRLHKASSDLEMDDGETENKTSVPAGPEADAPAECAPASGPAPEMVEGADYVSLETDNHD</sequence>
<proteinExistence type="inferred from homology"/>
<feature type="region of interest" description="Disordered" evidence="14">
    <location>
        <begin position="279"/>
        <end position="328"/>
    </location>
</feature>
<evidence type="ECO:0000313" key="17">
    <source>
        <dbReference type="Proteomes" id="UP001164746"/>
    </source>
</evidence>
<evidence type="ECO:0000313" key="16">
    <source>
        <dbReference type="EMBL" id="WAR13305.1"/>
    </source>
</evidence>
<evidence type="ECO:0000256" key="8">
    <source>
        <dbReference type="ARBA" id="ARBA00022840"/>
    </source>
</evidence>
<keyword evidence="3 13" id="KW-0808">Transferase</keyword>
<keyword evidence="5" id="KW-0479">Metal-binding</keyword>
<dbReference type="Proteomes" id="UP001164746">
    <property type="component" value="Chromosome 8"/>
</dbReference>
<gene>
    <name evidence="16" type="ORF">MAR_027485</name>
</gene>
<evidence type="ECO:0000259" key="15">
    <source>
        <dbReference type="PROSITE" id="PS50011"/>
    </source>
</evidence>
<dbReference type="Pfam" id="PF00069">
    <property type="entry name" value="Pkinase"/>
    <property type="match status" value="1"/>
</dbReference>
<keyword evidence="9" id="KW-0460">Magnesium</keyword>
<dbReference type="PANTHER" id="PTHR24346:SF102">
    <property type="entry name" value="TESTIS-SPECIFIC SERINE_THREONINE-PROTEIN KINASE 1"/>
    <property type="match status" value="1"/>
</dbReference>
<dbReference type="InterPro" id="IPR001245">
    <property type="entry name" value="Ser-Thr/Tyr_kinase_cat_dom"/>
</dbReference>
<feature type="compositionally biased region" description="Low complexity" evidence="14">
    <location>
        <begin position="292"/>
        <end position="306"/>
    </location>
</feature>
<protein>
    <submittedName>
        <fullName evidence="16">TSSK4-like protein</fullName>
    </submittedName>
</protein>
<reference evidence="16" key="1">
    <citation type="submission" date="2022-11" db="EMBL/GenBank/DDBJ databases">
        <title>Centuries of genome instability and evolution in soft-shell clam transmissible cancer (bioRxiv).</title>
        <authorList>
            <person name="Hart S.F.M."/>
            <person name="Yonemitsu M.A."/>
            <person name="Giersch R.M."/>
            <person name="Beal B.F."/>
            <person name="Arriagada G."/>
            <person name="Davis B.W."/>
            <person name="Ostrander E.A."/>
            <person name="Goff S.P."/>
            <person name="Metzger M.J."/>
        </authorList>
    </citation>
    <scope>NUCLEOTIDE SEQUENCE</scope>
    <source>
        <strain evidence="16">MELC-2E11</strain>
        <tissue evidence="16">Siphon/mantle</tissue>
    </source>
</reference>
<keyword evidence="6 12" id="KW-0547">Nucleotide-binding</keyword>
<keyword evidence="8 12" id="KW-0067">ATP-binding</keyword>
<comment type="cofactor">
    <cofactor evidence="1">
        <name>Mg(2+)</name>
        <dbReference type="ChEBI" id="CHEBI:18420"/>
    </cofactor>
</comment>
<evidence type="ECO:0000256" key="4">
    <source>
        <dbReference type="ARBA" id="ARBA00022553"/>
    </source>
</evidence>
<dbReference type="InterPro" id="IPR008271">
    <property type="entry name" value="Ser/Thr_kinase_AS"/>
</dbReference>
<dbReference type="SUPFAM" id="SSF56112">
    <property type="entry name" value="Protein kinase-like (PK-like)"/>
    <property type="match status" value="1"/>
</dbReference>
<accession>A0ABY7ETY3</accession>
<dbReference type="Gene3D" id="1.10.510.10">
    <property type="entry name" value="Transferase(Phosphotransferase) domain 1"/>
    <property type="match status" value="1"/>
</dbReference>
<dbReference type="InterPro" id="IPR011009">
    <property type="entry name" value="Kinase-like_dom_sf"/>
</dbReference>
<dbReference type="InterPro" id="IPR000719">
    <property type="entry name" value="Prot_kinase_dom"/>
</dbReference>
<keyword evidence="4" id="KW-0597">Phosphoprotein</keyword>
<dbReference type="PROSITE" id="PS00108">
    <property type="entry name" value="PROTEIN_KINASE_ST"/>
    <property type="match status" value="1"/>
</dbReference>
<comment type="similarity">
    <text evidence="13">Belongs to the protein kinase superfamily.</text>
</comment>
<keyword evidence="3 13" id="KW-0418">Kinase</keyword>
<organism evidence="16 17">
    <name type="scientific">Mya arenaria</name>
    <name type="common">Soft-shell clam</name>
    <dbReference type="NCBI Taxonomy" id="6604"/>
    <lineage>
        <taxon>Eukaryota</taxon>
        <taxon>Metazoa</taxon>
        <taxon>Spiralia</taxon>
        <taxon>Lophotrochozoa</taxon>
        <taxon>Mollusca</taxon>
        <taxon>Bivalvia</taxon>
        <taxon>Autobranchia</taxon>
        <taxon>Heteroconchia</taxon>
        <taxon>Euheterodonta</taxon>
        <taxon>Imparidentia</taxon>
        <taxon>Neoheterodontei</taxon>
        <taxon>Myida</taxon>
        <taxon>Myoidea</taxon>
        <taxon>Myidae</taxon>
        <taxon>Mya</taxon>
    </lineage>
</organism>
<evidence type="ECO:0000256" key="12">
    <source>
        <dbReference type="PROSITE-ProRule" id="PRU10141"/>
    </source>
</evidence>
<dbReference type="PROSITE" id="PS00107">
    <property type="entry name" value="PROTEIN_KINASE_ATP"/>
    <property type="match status" value="1"/>
</dbReference>
<dbReference type="SMART" id="SM00220">
    <property type="entry name" value="S_TKc"/>
    <property type="match status" value="1"/>
</dbReference>
<keyword evidence="10" id="KW-0832">Ubl conjugation</keyword>
<dbReference type="EMBL" id="CP111019">
    <property type="protein sequence ID" value="WAR13305.1"/>
    <property type="molecule type" value="Genomic_DNA"/>
</dbReference>
<evidence type="ECO:0000256" key="5">
    <source>
        <dbReference type="ARBA" id="ARBA00022723"/>
    </source>
</evidence>
<evidence type="ECO:0000256" key="11">
    <source>
        <dbReference type="ARBA" id="ARBA00022871"/>
    </source>
</evidence>
<evidence type="ECO:0000256" key="10">
    <source>
        <dbReference type="ARBA" id="ARBA00022843"/>
    </source>
</evidence>
<keyword evidence="11" id="KW-0744">Spermatogenesis</keyword>
<evidence type="ECO:0000256" key="13">
    <source>
        <dbReference type="RuleBase" id="RU000304"/>
    </source>
</evidence>
<dbReference type="PANTHER" id="PTHR24346">
    <property type="entry name" value="MAP/MICROTUBULE AFFINITY-REGULATING KINASE"/>
    <property type="match status" value="1"/>
</dbReference>
<keyword evidence="3 13" id="KW-0723">Serine/threonine-protein kinase</keyword>
<evidence type="ECO:0000256" key="7">
    <source>
        <dbReference type="ARBA" id="ARBA00022782"/>
    </source>
</evidence>
<keyword evidence="17" id="KW-1185">Reference proteome</keyword>
<evidence type="ECO:0000256" key="14">
    <source>
        <dbReference type="SAM" id="MobiDB-lite"/>
    </source>
</evidence>
<keyword evidence="2" id="KW-0217">Developmental protein</keyword>
<evidence type="ECO:0000256" key="3">
    <source>
        <dbReference type="ARBA" id="ARBA00022527"/>
    </source>
</evidence>
<name>A0ABY7ETY3_MYAAR</name>
<dbReference type="PROSITE" id="PS50011">
    <property type="entry name" value="PROTEIN_KINASE_DOM"/>
    <property type="match status" value="1"/>
</dbReference>
<feature type="domain" description="Protein kinase" evidence="15">
    <location>
        <begin position="28"/>
        <end position="328"/>
    </location>
</feature>
<evidence type="ECO:0000256" key="6">
    <source>
        <dbReference type="ARBA" id="ARBA00022741"/>
    </source>
</evidence>
<evidence type="ECO:0000256" key="2">
    <source>
        <dbReference type="ARBA" id="ARBA00022473"/>
    </source>
</evidence>
<dbReference type="PRINTS" id="PR00109">
    <property type="entry name" value="TYRKINASE"/>
</dbReference>
<keyword evidence="7" id="KW-0221">Differentiation</keyword>
<dbReference type="InterPro" id="IPR017441">
    <property type="entry name" value="Protein_kinase_ATP_BS"/>
</dbReference>
<evidence type="ECO:0000256" key="1">
    <source>
        <dbReference type="ARBA" id="ARBA00001946"/>
    </source>
</evidence>
<evidence type="ECO:0000256" key="9">
    <source>
        <dbReference type="ARBA" id="ARBA00022842"/>
    </source>
</evidence>
<feature type="binding site" evidence="12">
    <location>
        <position position="57"/>
    </location>
    <ligand>
        <name>ATP</name>
        <dbReference type="ChEBI" id="CHEBI:30616"/>
    </ligand>
</feature>